<reference evidence="1" key="1">
    <citation type="submission" date="2014-11" db="EMBL/GenBank/DDBJ databases">
        <authorList>
            <person name="Amaro Gonzalez C."/>
        </authorList>
    </citation>
    <scope>NUCLEOTIDE SEQUENCE</scope>
</reference>
<sequence length="42" mass="4822">MFVYLLPMYKHPDKIQNVANSSPVKASYMYNLNGINVFVNIS</sequence>
<protein>
    <submittedName>
        <fullName evidence="1">Uncharacterized protein</fullName>
    </submittedName>
</protein>
<name>A0A0E9WJB4_ANGAN</name>
<dbReference type="AlphaFoldDB" id="A0A0E9WJB4"/>
<evidence type="ECO:0000313" key="1">
    <source>
        <dbReference type="EMBL" id="JAH89578.1"/>
    </source>
</evidence>
<proteinExistence type="predicted"/>
<accession>A0A0E9WJB4</accession>
<organism evidence="1">
    <name type="scientific">Anguilla anguilla</name>
    <name type="common">European freshwater eel</name>
    <name type="synonym">Muraena anguilla</name>
    <dbReference type="NCBI Taxonomy" id="7936"/>
    <lineage>
        <taxon>Eukaryota</taxon>
        <taxon>Metazoa</taxon>
        <taxon>Chordata</taxon>
        <taxon>Craniata</taxon>
        <taxon>Vertebrata</taxon>
        <taxon>Euteleostomi</taxon>
        <taxon>Actinopterygii</taxon>
        <taxon>Neopterygii</taxon>
        <taxon>Teleostei</taxon>
        <taxon>Anguilliformes</taxon>
        <taxon>Anguillidae</taxon>
        <taxon>Anguilla</taxon>
    </lineage>
</organism>
<reference evidence="1" key="2">
    <citation type="journal article" date="2015" name="Fish Shellfish Immunol.">
        <title>Early steps in the European eel (Anguilla anguilla)-Vibrio vulnificus interaction in the gills: Role of the RtxA13 toxin.</title>
        <authorList>
            <person name="Callol A."/>
            <person name="Pajuelo D."/>
            <person name="Ebbesson L."/>
            <person name="Teles M."/>
            <person name="MacKenzie S."/>
            <person name="Amaro C."/>
        </authorList>
    </citation>
    <scope>NUCLEOTIDE SEQUENCE</scope>
</reference>
<dbReference type="EMBL" id="GBXM01018999">
    <property type="protein sequence ID" value="JAH89578.1"/>
    <property type="molecule type" value="Transcribed_RNA"/>
</dbReference>